<evidence type="ECO:0000256" key="8">
    <source>
        <dbReference type="ARBA" id="ARBA00048336"/>
    </source>
</evidence>
<protein>
    <recommendedName>
        <fullName evidence="2">protein-serine/threonine phosphatase</fullName>
        <ecNumber evidence="2">3.1.3.16</ecNumber>
    </recommendedName>
</protein>
<keyword evidence="4" id="KW-0378">Hydrolase</keyword>
<dbReference type="FunFam" id="3.40.50.1000:FF:000192">
    <property type="entry name" value="CTD small phosphatase-like protein"/>
    <property type="match status" value="1"/>
</dbReference>
<feature type="compositionally biased region" description="Polar residues" evidence="9">
    <location>
        <begin position="1"/>
        <end position="14"/>
    </location>
</feature>
<comment type="caution">
    <text evidence="11">The sequence shown here is derived from an EMBL/GenBank/DDBJ whole genome shotgun (WGS) entry which is preliminary data.</text>
</comment>
<dbReference type="SMART" id="SM00577">
    <property type="entry name" value="CPDc"/>
    <property type="match status" value="1"/>
</dbReference>
<dbReference type="Pfam" id="PF03031">
    <property type="entry name" value="NIF"/>
    <property type="match status" value="1"/>
</dbReference>
<evidence type="ECO:0000256" key="7">
    <source>
        <dbReference type="ARBA" id="ARBA00047761"/>
    </source>
</evidence>
<evidence type="ECO:0000313" key="12">
    <source>
        <dbReference type="Proteomes" id="UP000198211"/>
    </source>
</evidence>
<evidence type="ECO:0000313" key="11">
    <source>
        <dbReference type="EMBL" id="OWZ19707.1"/>
    </source>
</evidence>
<reference evidence="12" key="1">
    <citation type="submission" date="2017-03" db="EMBL/GenBank/DDBJ databases">
        <title>Phytopthora megakarya and P. palmivora, two closely related causual agents of cacao black pod achieved similar genome size and gene model numbers by different mechanisms.</title>
        <authorList>
            <person name="Ali S."/>
            <person name="Shao J."/>
            <person name="Larry D.J."/>
            <person name="Kronmiller B."/>
            <person name="Shen D."/>
            <person name="Strem M.D."/>
            <person name="Melnick R.L."/>
            <person name="Guiltinan M.J."/>
            <person name="Tyler B.M."/>
            <person name="Meinhardt L.W."/>
            <person name="Bailey B.A."/>
        </authorList>
    </citation>
    <scope>NUCLEOTIDE SEQUENCE [LARGE SCALE GENOMIC DNA]</scope>
    <source>
        <strain evidence="12">zdho120</strain>
    </source>
</reference>
<dbReference type="EMBL" id="NBNE01000410">
    <property type="protein sequence ID" value="OWZ19707.1"/>
    <property type="molecule type" value="Genomic_DNA"/>
</dbReference>
<dbReference type="InterPro" id="IPR004274">
    <property type="entry name" value="FCP1_dom"/>
</dbReference>
<dbReference type="PROSITE" id="PS50969">
    <property type="entry name" value="FCP1"/>
    <property type="match status" value="1"/>
</dbReference>
<dbReference type="NCBIfam" id="TIGR02251">
    <property type="entry name" value="HIF-SF_euk"/>
    <property type="match status" value="1"/>
</dbReference>
<proteinExistence type="predicted"/>
<name>A0A225WRM6_9STRA</name>
<dbReference type="OrthoDB" id="277011at2759"/>
<dbReference type="SUPFAM" id="SSF56784">
    <property type="entry name" value="HAD-like"/>
    <property type="match status" value="1"/>
</dbReference>
<evidence type="ECO:0000256" key="6">
    <source>
        <dbReference type="ARBA" id="ARBA00022912"/>
    </source>
</evidence>
<evidence type="ECO:0000256" key="5">
    <source>
        <dbReference type="ARBA" id="ARBA00022842"/>
    </source>
</evidence>
<evidence type="ECO:0000256" key="3">
    <source>
        <dbReference type="ARBA" id="ARBA00022723"/>
    </source>
</evidence>
<evidence type="ECO:0000256" key="1">
    <source>
        <dbReference type="ARBA" id="ARBA00001946"/>
    </source>
</evidence>
<dbReference type="AlphaFoldDB" id="A0A225WRM6"/>
<evidence type="ECO:0000256" key="2">
    <source>
        <dbReference type="ARBA" id="ARBA00013081"/>
    </source>
</evidence>
<evidence type="ECO:0000256" key="9">
    <source>
        <dbReference type="SAM" id="MobiDB-lite"/>
    </source>
</evidence>
<accession>A0A225WRM6</accession>
<keyword evidence="5" id="KW-0460">Magnesium</keyword>
<keyword evidence="3" id="KW-0479">Metal-binding</keyword>
<dbReference type="STRING" id="4795.A0A225WRM6"/>
<dbReference type="Gene3D" id="3.40.50.1000">
    <property type="entry name" value="HAD superfamily/HAD-like"/>
    <property type="match status" value="1"/>
</dbReference>
<keyword evidence="6" id="KW-0904">Protein phosphatase</keyword>
<comment type="catalytic activity">
    <reaction evidence="8">
        <text>O-phospho-L-threonyl-[protein] + H2O = L-threonyl-[protein] + phosphate</text>
        <dbReference type="Rhea" id="RHEA:47004"/>
        <dbReference type="Rhea" id="RHEA-COMP:11060"/>
        <dbReference type="Rhea" id="RHEA-COMP:11605"/>
        <dbReference type="ChEBI" id="CHEBI:15377"/>
        <dbReference type="ChEBI" id="CHEBI:30013"/>
        <dbReference type="ChEBI" id="CHEBI:43474"/>
        <dbReference type="ChEBI" id="CHEBI:61977"/>
        <dbReference type="EC" id="3.1.3.16"/>
    </reaction>
</comment>
<gene>
    <name evidence="11" type="ORF">PHMEG_0005997</name>
</gene>
<dbReference type="InterPro" id="IPR036412">
    <property type="entry name" value="HAD-like_sf"/>
</dbReference>
<comment type="cofactor">
    <cofactor evidence="1">
        <name>Mg(2+)</name>
        <dbReference type="ChEBI" id="CHEBI:18420"/>
    </cofactor>
</comment>
<dbReference type="CDD" id="cd07521">
    <property type="entry name" value="HAD_FCP1-like"/>
    <property type="match status" value="1"/>
</dbReference>
<keyword evidence="12" id="KW-1185">Reference proteome</keyword>
<sequence>MTTTRSKTLTNLNGSKLEGTKPCGRLLQTGVFSRRSVGNTPLNAKNSPNKSLAGLNPTNPLASFVHQADKNGKQQPILAGGRRISREGSGVNAGQGSFRNLFANFCSALGLNEQQQLDLAKKPQRRSSLTSPKATAPSSAIELRRSVLPQVSPDDASKKCLVLDLDETLVHSSFRPTTNPDYVIPVEIDGTVHQVYVCLRPGAEEFLIEMAQFYEIVVYTASLSKYADPLLDKLDPERVIRYRLFREHCVQYEGSYVKDLSLLDRDLSQTIFIDNSPMSYIFHPRNAIGCSSFIDDPNDSELESISRFLTKYRDVEDVRDHLHIWDATY</sequence>
<dbReference type="GO" id="GO:0004722">
    <property type="term" value="F:protein serine/threonine phosphatase activity"/>
    <property type="evidence" value="ECO:0007669"/>
    <property type="project" value="UniProtKB-EC"/>
</dbReference>
<dbReference type="InterPro" id="IPR023214">
    <property type="entry name" value="HAD_sf"/>
</dbReference>
<comment type="catalytic activity">
    <reaction evidence="7">
        <text>O-phospho-L-seryl-[protein] + H2O = L-seryl-[protein] + phosphate</text>
        <dbReference type="Rhea" id="RHEA:20629"/>
        <dbReference type="Rhea" id="RHEA-COMP:9863"/>
        <dbReference type="Rhea" id="RHEA-COMP:11604"/>
        <dbReference type="ChEBI" id="CHEBI:15377"/>
        <dbReference type="ChEBI" id="CHEBI:29999"/>
        <dbReference type="ChEBI" id="CHEBI:43474"/>
        <dbReference type="ChEBI" id="CHEBI:83421"/>
        <dbReference type="EC" id="3.1.3.16"/>
    </reaction>
</comment>
<evidence type="ECO:0000256" key="4">
    <source>
        <dbReference type="ARBA" id="ARBA00022801"/>
    </source>
</evidence>
<dbReference type="GO" id="GO:0046872">
    <property type="term" value="F:metal ion binding"/>
    <property type="evidence" value="ECO:0007669"/>
    <property type="project" value="UniProtKB-KW"/>
</dbReference>
<dbReference type="Proteomes" id="UP000198211">
    <property type="component" value="Unassembled WGS sequence"/>
</dbReference>
<dbReference type="InterPro" id="IPR011948">
    <property type="entry name" value="Dullard_phosphatase"/>
</dbReference>
<dbReference type="PANTHER" id="PTHR12210">
    <property type="entry name" value="DULLARD PROTEIN PHOSPHATASE"/>
    <property type="match status" value="1"/>
</dbReference>
<feature type="domain" description="FCP1 homology" evidence="10">
    <location>
        <begin position="154"/>
        <end position="312"/>
    </location>
</feature>
<organism evidence="11 12">
    <name type="scientific">Phytophthora megakarya</name>
    <dbReference type="NCBI Taxonomy" id="4795"/>
    <lineage>
        <taxon>Eukaryota</taxon>
        <taxon>Sar</taxon>
        <taxon>Stramenopiles</taxon>
        <taxon>Oomycota</taxon>
        <taxon>Peronosporomycetes</taxon>
        <taxon>Peronosporales</taxon>
        <taxon>Peronosporaceae</taxon>
        <taxon>Phytophthora</taxon>
    </lineage>
</organism>
<dbReference type="EC" id="3.1.3.16" evidence="2"/>
<dbReference type="InterPro" id="IPR050365">
    <property type="entry name" value="TIM50"/>
</dbReference>
<evidence type="ECO:0000259" key="10">
    <source>
        <dbReference type="PROSITE" id="PS50969"/>
    </source>
</evidence>
<feature type="region of interest" description="Disordered" evidence="9">
    <location>
        <begin position="1"/>
        <end position="20"/>
    </location>
</feature>